<protein>
    <recommendedName>
        <fullName evidence="3">histidine kinase</fullName>
        <ecNumber evidence="3">2.7.13.3</ecNumber>
    </recommendedName>
</protein>
<dbReference type="SMART" id="SM00387">
    <property type="entry name" value="HATPase_c"/>
    <property type="match status" value="1"/>
</dbReference>
<dbReference type="SUPFAM" id="SSF47384">
    <property type="entry name" value="Homodimeric domain of signal transducing histidine kinase"/>
    <property type="match status" value="1"/>
</dbReference>
<dbReference type="InterPro" id="IPR003661">
    <property type="entry name" value="HisK_dim/P_dom"/>
</dbReference>
<dbReference type="AlphaFoldDB" id="A0A9D2PIZ9"/>
<dbReference type="Pfam" id="PF00512">
    <property type="entry name" value="HisKA"/>
    <property type="match status" value="1"/>
</dbReference>
<evidence type="ECO:0000259" key="8">
    <source>
        <dbReference type="PROSITE" id="PS50109"/>
    </source>
</evidence>
<evidence type="ECO:0000313" key="9">
    <source>
        <dbReference type="EMBL" id="HJC50936.1"/>
    </source>
</evidence>
<evidence type="ECO:0000256" key="1">
    <source>
        <dbReference type="ARBA" id="ARBA00000085"/>
    </source>
</evidence>
<keyword evidence="4" id="KW-0597">Phosphoprotein</keyword>
<comment type="catalytic activity">
    <reaction evidence="1">
        <text>ATP + protein L-histidine = ADP + protein N-phospho-L-histidine.</text>
        <dbReference type="EC" id="2.7.13.3"/>
    </reaction>
</comment>
<comment type="caution">
    <text evidence="9">The sequence shown here is derived from an EMBL/GenBank/DDBJ whole genome shotgun (WGS) entry which is preliminary data.</text>
</comment>
<dbReference type="Gene3D" id="1.10.287.130">
    <property type="match status" value="1"/>
</dbReference>
<dbReference type="SMART" id="SM00388">
    <property type="entry name" value="HisKA"/>
    <property type="match status" value="1"/>
</dbReference>
<dbReference type="PROSITE" id="PS50109">
    <property type="entry name" value="HIS_KIN"/>
    <property type="match status" value="1"/>
</dbReference>
<evidence type="ECO:0000256" key="2">
    <source>
        <dbReference type="ARBA" id="ARBA00004370"/>
    </source>
</evidence>
<accession>A0A9D2PIZ9</accession>
<comment type="subcellular location">
    <subcellularLocation>
        <location evidence="2">Membrane</location>
    </subcellularLocation>
</comment>
<name>A0A9D2PIZ9_9FIRM</name>
<dbReference type="SUPFAM" id="SSF55874">
    <property type="entry name" value="ATPase domain of HSP90 chaperone/DNA topoisomerase II/histidine kinase"/>
    <property type="match status" value="1"/>
</dbReference>
<dbReference type="InterPro" id="IPR005467">
    <property type="entry name" value="His_kinase_dom"/>
</dbReference>
<dbReference type="InterPro" id="IPR003594">
    <property type="entry name" value="HATPase_dom"/>
</dbReference>
<reference evidence="9" key="2">
    <citation type="submission" date="2021-04" db="EMBL/GenBank/DDBJ databases">
        <authorList>
            <person name="Gilroy R."/>
        </authorList>
    </citation>
    <scope>NUCLEOTIDE SEQUENCE</scope>
    <source>
        <strain evidence="9">ChiSjej3B21-8574</strain>
    </source>
</reference>
<dbReference type="InterPro" id="IPR050351">
    <property type="entry name" value="BphY/WalK/GraS-like"/>
</dbReference>
<dbReference type="GO" id="GO:0005886">
    <property type="term" value="C:plasma membrane"/>
    <property type="evidence" value="ECO:0007669"/>
    <property type="project" value="TreeGrafter"/>
</dbReference>
<evidence type="ECO:0000256" key="6">
    <source>
        <dbReference type="ARBA" id="ARBA00022777"/>
    </source>
</evidence>
<reference evidence="9" key="1">
    <citation type="journal article" date="2021" name="PeerJ">
        <title>Extensive microbial diversity within the chicken gut microbiome revealed by metagenomics and culture.</title>
        <authorList>
            <person name="Gilroy R."/>
            <person name="Ravi A."/>
            <person name="Getino M."/>
            <person name="Pursley I."/>
            <person name="Horton D.L."/>
            <person name="Alikhan N.F."/>
            <person name="Baker D."/>
            <person name="Gharbi K."/>
            <person name="Hall N."/>
            <person name="Watson M."/>
            <person name="Adriaenssens E.M."/>
            <person name="Foster-Nyarko E."/>
            <person name="Jarju S."/>
            <person name="Secka A."/>
            <person name="Antonio M."/>
            <person name="Oren A."/>
            <person name="Chaudhuri R.R."/>
            <person name="La Ragione R."/>
            <person name="Hildebrand F."/>
            <person name="Pallen M.J."/>
        </authorList>
    </citation>
    <scope>NUCLEOTIDE SEQUENCE</scope>
    <source>
        <strain evidence="9">ChiSjej3B21-8574</strain>
    </source>
</reference>
<dbReference type="GO" id="GO:0000155">
    <property type="term" value="F:phosphorelay sensor kinase activity"/>
    <property type="evidence" value="ECO:0007669"/>
    <property type="project" value="InterPro"/>
</dbReference>
<dbReference type="EC" id="2.7.13.3" evidence="3"/>
<keyword evidence="6 9" id="KW-0418">Kinase</keyword>
<dbReference type="InterPro" id="IPR036890">
    <property type="entry name" value="HATPase_C_sf"/>
</dbReference>
<evidence type="ECO:0000313" key="10">
    <source>
        <dbReference type="Proteomes" id="UP000823904"/>
    </source>
</evidence>
<dbReference type="EMBL" id="DWWD01000041">
    <property type="protein sequence ID" value="HJC50936.1"/>
    <property type="molecule type" value="Genomic_DNA"/>
</dbReference>
<gene>
    <name evidence="9" type="ORF">H9754_10265</name>
</gene>
<dbReference type="GO" id="GO:0016036">
    <property type="term" value="P:cellular response to phosphate starvation"/>
    <property type="evidence" value="ECO:0007669"/>
    <property type="project" value="TreeGrafter"/>
</dbReference>
<keyword evidence="5" id="KW-0808">Transferase</keyword>
<sequence length="295" mass="33517">MTVLFGCLCVILSGITAGCLWKIRVMRKSAEELTVQFEKRIKEDTNVGIEISSRDSKMRQLALGMDRQIRIFREEQRRYLQGNQELKDAAANLSHDLRTPMTAAWGYLDLLKQEEMSDEAGEYLQIISERIQAMKELTEEMFQYSKIGSRTQEYEKIRLNRMLEETAADFYGVLTQASIEPEQQVFCYGNPQSVKRILANLFSNGVKYSRGDLEVVLKEDGSISFSNRAPFMDPMQVGSLMERFYTVENGERSSGLGLHIVKVLAEEMNGKVSAVYDRKAGKLRITVLFPAATCG</sequence>
<evidence type="ECO:0000256" key="3">
    <source>
        <dbReference type="ARBA" id="ARBA00012438"/>
    </source>
</evidence>
<evidence type="ECO:0000256" key="4">
    <source>
        <dbReference type="ARBA" id="ARBA00022553"/>
    </source>
</evidence>
<feature type="domain" description="Histidine kinase" evidence="8">
    <location>
        <begin position="92"/>
        <end position="293"/>
    </location>
</feature>
<keyword evidence="7" id="KW-0902">Two-component regulatory system</keyword>
<proteinExistence type="predicted"/>
<organism evidence="9 10">
    <name type="scientific">Candidatus Anaerostipes avistercoris</name>
    <dbReference type="NCBI Taxonomy" id="2838462"/>
    <lineage>
        <taxon>Bacteria</taxon>
        <taxon>Bacillati</taxon>
        <taxon>Bacillota</taxon>
        <taxon>Clostridia</taxon>
        <taxon>Lachnospirales</taxon>
        <taxon>Lachnospiraceae</taxon>
        <taxon>Anaerostipes</taxon>
    </lineage>
</organism>
<evidence type="ECO:0000256" key="7">
    <source>
        <dbReference type="ARBA" id="ARBA00023012"/>
    </source>
</evidence>
<dbReference type="Proteomes" id="UP000823904">
    <property type="component" value="Unassembled WGS sequence"/>
</dbReference>
<dbReference type="GO" id="GO:0004721">
    <property type="term" value="F:phosphoprotein phosphatase activity"/>
    <property type="evidence" value="ECO:0007669"/>
    <property type="project" value="TreeGrafter"/>
</dbReference>
<dbReference type="CDD" id="cd00082">
    <property type="entry name" value="HisKA"/>
    <property type="match status" value="1"/>
</dbReference>
<dbReference type="PANTHER" id="PTHR45453">
    <property type="entry name" value="PHOSPHATE REGULON SENSOR PROTEIN PHOR"/>
    <property type="match status" value="1"/>
</dbReference>
<evidence type="ECO:0000256" key="5">
    <source>
        <dbReference type="ARBA" id="ARBA00022679"/>
    </source>
</evidence>
<dbReference type="Gene3D" id="3.30.565.10">
    <property type="entry name" value="Histidine kinase-like ATPase, C-terminal domain"/>
    <property type="match status" value="1"/>
</dbReference>
<dbReference type="InterPro" id="IPR036097">
    <property type="entry name" value="HisK_dim/P_sf"/>
</dbReference>
<dbReference type="Pfam" id="PF02518">
    <property type="entry name" value="HATPase_c"/>
    <property type="match status" value="1"/>
</dbReference>
<dbReference type="PANTHER" id="PTHR45453:SF1">
    <property type="entry name" value="PHOSPHATE REGULON SENSOR PROTEIN PHOR"/>
    <property type="match status" value="1"/>
</dbReference>